<reference evidence="1" key="2">
    <citation type="journal article" date="2015" name="Data Brief">
        <title>Shoot transcriptome of the giant reed, Arundo donax.</title>
        <authorList>
            <person name="Barrero R.A."/>
            <person name="Guerrero F.D."/>
            <person name="Moolhuijzen P."/>
            <person name="Goolsby J.A."/>
            <person name="Tidwell J."/>
            <person name="Bellgard S.E."/>
            <person name="Bellgard M.I."/>
        </authorList>
    </citation>
    <scope>NUCLEOTIDE SEQUENCE</scope>
    <source>
        <tissue evidence="1">Shoot tissue taken approximately 20 cm above the soil surface</tissue>
    </source>
</reference>
<accession>A0A0A8XUU7</accession>
<protein>
    <submittedName>
        <fullName evidence="1">Uncharacterized protein</fullName>
    </submittedName>
</protein>
<dbReference type="EMBL" id="GBRH01282408">
    <property type="protein sequence ID" value="JAD15487.1"/>
    <property type="molecule type" value="Transcribed_RNA"/>
</dbReference>
<proteinExistence type="predicted"/>
<sequence>MAWATGSMALASGSDDSLSAGNDCRGVGHRGPHGGGGSGATCERCGVPGAQSASTPWEPSCATHYPICLDAMEPNCAWWVSSWFWGAILDEFLTATLFYEGFLDGIAYTLAQSSSSCSKLVVLQVLVLVLVTVNFCTFDVFNNQRWLLKTLHPFICYVLCPYSDIH</sequence>
<evidence type="ECO:0000313" key="1">
    <source>
        <dbReference type="EMBL" id="JAD15487.1"/>
    </source>
</evidence>
<reference evidence="1" key="1">
    <citation type="submission" date="2014-09" db="EMBL/GenBank/DDBJ databases">
        <authorList>
            <person name="Magalhaes I.L.F."/>
            <person name="Oliveira U."/>
            <person name="Santos F.R."/>
            <person name="Vidigal T.H.D.A."/>
            <person name="Brescovit A.D."/>
            <person name="Santos A.J."/>
        </authorList>
    </citation>
    <scope>NUCLEOTIDE SEQUENCE</scope>
    <source>
        <tissue evidence="1">Shoot tissue taken approximately 20 cm above the soil surface</tissue>
    </source>
</reference>
<dbReference type="AlphaFoldDB" id="A0A0A8XUU7"/>
<name>A0A0A8XUU7_ARUDO</name>
<organism evidence="1">
    <name type="scientific">Arundo donax</name>
    <name type="common">Giant reed</name>
    <name type="synonym">Donax arundinaceus</name>
    <dbReference type="NCBI Taxonomy" id="35708"/>
    <lineage>
        <taxon>Eukaryota</taxon>
        <taxon>Viridiplantae</taxon>
        <taxon>Streptophyta</taxon>
        <taxon>Embryophyta</taxon>
        <taxon>Tracheophyta</taxon>
        <taxon>Spermatophyta</taxon>
        <taxon>Magnoliopsida</taxon>
        <taxon>Liliopsida</taxon>
        <taxon>Poales</taxon>
        <taxon>Poaceae</taxon>
        <taxon>PACMAD clade</taxon>
        <taxon>Arundinoideae</taxon>
        <taxon>Arundineae</taxon>
        <taxon>Arundo</taxon>
    </lineage>
</organism>